<dbReference type="InterPro" id="IPR050090">
    <property type="entry name" value="Tyrosine_recombinase_XerCD"/>
</dbReference>
<accession>A0A225DIP8</accession>
<evidence type="ECO:0000313" key="3">
    <source>
        <dbReference type="EMBL" id="OWK38448.1"/>
    </source>
</evidence>
<dbReference type="GO" id="GO:0015074">
    <property type="term" value="P:DNA integration"/>
    <property type="evidence" value="ECO:0007669"/>
    <property type="project" value="InterPro"/>
</dbReference>
<reference evidence="4" key="1">
    <citation type="submission" date="2017-06" db="EMBL/GenBank/DDBJ databases">
        <title>Genome analysis of Fimbriiglobus ruber SP5, the first member of the order Planctomycetales with confirmed chitinolytic capability.</title>
        <authorList>
            <person name="Ravin N.V."/>
            <person name="Rakitin A.L."/>
            <person name="Ivanova A.A."/>
            <person name="Beletsky A.V."/>
            <person name="Kulichevskaya I.S."/>
            <person name="Mardanov A.V."/>
            <person name="Dedysh S.N."/>
        </authorList>
    </citation>
    <scope>NUCLEOTIDE SEQUENCE [LARGE SCALE GENOMIC DNA]</scope>
    <source>
        <strain evidence="4">SP5</strain>
    </source>
</reference>
<gene>
    <name evidence="3" type="ORF">FRUB_07568</name>
</gene>
<organism evidence="3 4">
    <name type="scientific">Fimbriiglobus ruber</name>
    <dbReference type="NCBI Taxonomy" id="1908690"/>
    <lineage>
        <taxon>Bacteria</taxon>
        <taxon>Pseudomonadati</taxon>
        <taxon>Planctomycetota</taxon>
        <taxon>Planctomycetia</taxon>
        <taxon>Gemmatales</taxon>
        <taxon>Gemmataceae</taxon>
        <taxon>Fimbriiglobus</taxon>
    </lineage>
</organism>
<dbReference type="RefSeq" id="WP_261341205.1">
    <property type="nucleotide sequence ID" value="NZ_NIDE01000014.1"/>
</dbReference>
<dbReference type="InterPro" id="IPR011010">
    <property type="entry name" value="DNA_brk_join_enz"/>
</dbReference>
<comment type="caution">
    <text evidence="3">The sequence shown here is derived from an EMBL/GenBank/DDBJ whole genome shotgun (WGS) entry which is preliminary data.</text>
</comment>
<keyword evidence="1" id="KW-0233">DNA recombination</keyword>
<dbReference type="InterPro" id="IPR002104">
    <property type="entry name" value="Integrase_catalytic"/>
</dbReference>
<evidence type="ECO:0000256" key="1">
    <source>
        <dbReference type="ARBA" id="ARBA00023172"/>
    </source>
</evidence>
<proteinExistence type="predicted"/>
<dbReference type="Pfam" id="PF00589">
    <property type="entry name" value="Phage_integrase"/>
    <property type="match status" value="1"/>
</dbReference>
<dbReference type="InterPro" id="IPR013762">
    <property type="entry name" value="Integrase-like_cat_sf"/>
</dbReference>
<evidence type="ECO:0000259" key="2">
    <source>
        <dbReference type="PROSITE" id="PS51898"/>
    </source>
</evidence>
<dbReference type="Gene3D" id="1.10.443.10">
    <property type="entry name" value="Intergrase catalytic core"/>
    <property type="match status" value="1"/>
</dbReference>
<dbReference type="EMBL" id="NIDE01000014">
    <property type="protein sequence ID" value="OWK38448.1"/>
    <property type="molecule type" value="Genomic_DNA"/>
</dbReference>
<dbReference type="SUPFAM" id="SSF56349">
    <property type="entry name" value="DNA breaking-rejoining enzymes"/>
    <property type="match status" value="1"/>
</dbReference>
<name>A0A225DIP8_9BACT</name>
<dbReference type="GO" id="GO:0003677">
    <property type="term" value="F:DNA binding"/>
    <property type="evidence" value="ECO:0007669"/>
    <property type="project" value="InterPro"/>
</dbReference>
<evidence type="ECO:0000313" key="4">
    <source>
        <dbReference type="Proteomes" id="UP000214646"/>
    </source>
</evidence>
<keyword evidence="4" id="KW-1185">Reference proteome</keyword>
<dbReference type="PROSITE" id="PS51898">
    <property type="entry name" value="TYR_RECOMBINASE"/>
    <property type="match status" value="1"/>
</dbReference>
<protein>
    <submittedName>
        <fullName evidence="3">Phage integrase family protein</fullName>
    </submittedName>
</protein>
<sequence length="184" mass="20572">MAYTGMRISEAIQLRWTDLNLATDTIQLADESGSARRTPQAARTLKGGEGRVLPLNAELKPVLAALARNPDGFVFHGPAGGRLNPDLVRQTLIQDVLEPLATRFPTPSGEIGFADGRLHSFRHFFASLCANNGIAQRVVMRWLGHKDSRMVEHYYHLHDDESRRQMQRIRLADESDPPGREPLP</sequence>
<dbReference type="GO" id="GO:0006310">
    <property type="term" value="P:DNA recombination"/>
    <property type="evidence" value="ECO:0007669"/>
    <property type="project" value="UniProtKB-KW"/>
</dbReference>
<dbReference type="AlphaFoldDB" id="A0A225DIP8"/>
<dbReference type="Proteomes" id="UP000214646">
    <property type="component" value="Unassembled WGS sequence"/>
</dbReference>
<dbReference type="CDD" id="cd00796">
    <property type="entry name" value="INT_Rci_Hp1_C"/>
    <property type="match status" value="1"/>
</dbReference>
<dbReference type="PANTHER" id="PTHR30349">
    <property type="entry name" value="PHAGE INTEGRASE-RELATED"/>
    <property type="match status" value="1"/>
</dbReference>
<dbReference type="PANTHER" id="PTHR30349:SF64">
    <property type="entry name" value="PROPHAGE INTEGRASE INTD-RELATED"/>
    <property type="match status" value="1"/>
</dbReference>
<feature type="domain" description="Tyr recombinase" evidence="2">
    <location>
        <begin position="1"/>
        <end position="167"/>
    </location>
</feature>